<dbReference type="FunFam" id="3.30.40.10:FF:000230">
    <property type="entry name" value="RBR-type E3 ubiquitin transferase"/>
    <property type="match status" value="1"/>
</dbReference>
<name>A0A1R3KK44_9ROSI</name>
<keyword evidence="6 9" id="KW-0863">Zinc-finger</keyword>
<evidence type="ECO:0000256" key="1">
    <source>
        <dbReference type="ARBA" id="ARBA00003976"/>
    </source>
</evidence>
<dbReference type="PANTHER" id="PTHR11685">
    <property type="entry name" value="RBR FAMILY RING FINGER AND IBR DOMAIN-CONTAINING"/>
    <property type="match status" value="1"/>
</dbReference>
<dbReference type="Gene3D" id="3.30.40.10">
    <property type="entry name" value="Zinc/RING finger domain, C3HC4 (zinc finger)"/>
    <property type="match status" value="1"/>
</dbReference>
<gene>
    <name evidence="12" type="ORF">COLO4_07327</name>
</gene>
<dbReference type="InterPro" id="IPR044066">
    <property type="entry name" value="TRIAD_supradom"/>
</dbReference>
<evidence type="ECO:0000259" key="11">
    <source>
        <dbReference type="PROSITE" id="PS51873"/>
    </source>
</evidence>
<feature type="domain" description="RING-type" evidence="10">
    <location>
        <begin position="17"/>
        <end position="62"/>
    </location>
</feature>
<dbReference type="AlphaFoldDB" id="A0A1R3KK44"/>
<organism evidence="12 13">
    <name type="scientific">Corchorus olitorius</name>
    <dbReference type="NCBI Taxonomy" id="93759"/>
    <lineage>
        <taxon>Eukaryota</taxon>
        <taxon>Viridiplantae</taxon>
        <taxon>Streptophyta</taxon>
        <taxon>Embryophyta</taxon>
        <taxon>Tracheophyta</taxon>
        <taxon>Spermatophyta</taxon>
        <taxon>Magnoliopsida</taxon>
        <taxon>eudicotyledons</taxon>
        <taxon>Gunneridae</taxon>
        <taxon>Pentapetalae</taxon>
        <taxon>rosids</taxon>
        <taxon>malvids</taxon>
        <taxon>Malvales</taxon>
        <taxon>Malvaceae</taxon>
        <taxon>Grewioideae</taxon>
        <taxon>Apeibeae</taxon>
        <taxon>Corchorus</taxon>
    </lineage>
</organism>
<evidence type="ECO:0000256" key="2">
    <source>
        <dbReference type="ARBA" id="ARBA00005884"/>
    </source>
</evidence>
<keyword evidence="8" id="KW-0862">Zinc</keyword>
<keyword evidence="13" id="KW-1185">Reference proteome</keyword>
<dbReference type="OrthoDB" id="933251at2759"/>
<comment type="function">
    <text evidence="1">Might act as an E3 ubiquitin-protein ligase, or as part of E3 complex, which accepts ubiquitin from specific E2 ubiquitin-conjugating enzymes and then transfers it to substrates.</text>
</comment>
<evidence type="ECO:0000256" key="4">
    <source>
        <dbReference type="ARBA" id="ARBA00022723"/>
    </source>
</evidence>
<comment type="similarity">
    <text evidence="2">Belongs to the RBR family. Ariadne subfamily.</text>
</comment>
<evidence type="ECO:0000259" key="10">
    <source>
        <dbReference type="PROSITE" id="PS50089"/>
    </source>
</evidence>
<dbReference type="Proteomes" id="UP000187203">
    <property type="component" value="Unassembled WGS sequence"/>
</dbReference>
<feature type="domain" description="RING-type" evidence="11">
    <location>
        <begin position="13"/>
        <end position="152"/>
    </location>
</feature>
<dbReference type="InterPro" id="IPR013083">
    <property type="entry name" value="Znf_RING/FYVE/PHD"/>
</dbReference>
<dbReference type="InterPro" id="IPR001841">
    <property type="entry name" value="Znf_RING"/>
</dbReference>
<dbReference type="GO" id="GO:0004842">
    <property type="term" value="F:ubiquitin-protein transferase activity"/>
    <property type="evidence" value="ECO:0007669"/>
    <property type="project" value="InterPro"/>
</dbReference>
<evidence type="ECO:0000313" key="13">
    <source>
        <dbReference type="Proteomes" id="UP000187203"/>
    </source>
</evidence>
<dbReference type="InterPro" id="IPR031127">
    <property type="entry name" value="E3_UB_ligase_RBR"/>
</dbReference>
<keyword evidence="4" id="KW-0479">Metal-binding</keyword>
<dbReference type="PROSITE" id="PS51873">
    <property type="entry name" value="TRIAD"/>
    <property type="match status" value="1"/>
</dbReference>
<dbReference type="PROSITE" id="PS50089">
    <property type="entry name" value="ZF_RING_2"/>
    <property type="match status" value="1"/>
</dbReference>
<keyword evidence="7" id="KW-0833">Ubl conjugation pathway</keyword>
<dbReference type="EMBL" id="AWUE01013223">
    <property type="protein sequence ID" value="OMP07455.1"/>
    <property type="molecule type" value="Genomic_DNA"/>
</dbReference>
<accession>A0A1R3KK44</accession>
<evidence type="ECO:0000256" key="3">
    <source>
        <dbReference type="ARBA" id="ARBA00022679"/>
    </source>
</evidence>
<dbReference type="GO" id="GO:0016567">
    <property type="term" value="P:protein ubiquitination"/>
    <property type="evidence" value="ECO:0007669"/>
    <property type="project" value="InterPro"/>
</dbReference>
<keyword evidence="5" id="KW-0677">Repeat</keyword>
<dbReference type="GO" id="GO:0008270">
    <property type="term" value="F:zinc ion binding"/>
    <property type="evidence" value="ECO:0007669"/>
    <property type="project" value="UniProtKB-KW"/>
</dbReference>
<protein>
    <submittedName>
        <fullName evidence="12">Zinc finger, RING/FYVE/PHD-type</fullName>
    </submittedName>
</protein>
<evidence type="ECO:0000256" key="8">
    <source>
        <dbReference type="ARBA" id="ARBA00022833"/>
    </source>
</evidence>
<evidence type="ECO:0000256" key="7">
    <source>
        <dbReference type="ARBA" id="ARBA00022786"/>
    </source>
</evidence>
<comment type="caution">
    <text evidence="12">The sequence shown here is derived from an EMBL/GenBank/DDBJ whole genome shotgun (WGS) entry which is preliminary data.</text>
</comment>
<dbReference type="InterPro" id="IPR017907">
    <property type="entry name" value="Znf_RING_CS"/>
</dbReference>
<evidence type="ECO:0000313" key="12">
    <source>
        <dbReference type="EMBL" id="OMP07455.1"/>
    </source>
</evidence>
<evidence type="ECO:0000256" key="9">
    <source>
        <dbReference type="PROSITE-ProRule" id="PRU00175"/>
    </source>
</evidence>
<proteinExistence type="inferred from homology"/>
<sequence>MDDDDGPKPKLENLMLCKLCEENKPYSLMFKETQCRHYFCLGCIHQHIATKMKENIIRIPCPQSGCGRLLIPKTCFSLLPVDVVRRWDIELYYSVTAPVRVFACPYCSAPLSEEELVLDDGLKHYDCPRCSQSICASCFSFEHGRLGCLQFY</sequence>
<dbReference type="PROSITE" id="PS00518">
    <property type="entry name" value="ZF_RING_1"/>
    <property type="match status" value="1"/>
</dbReference>
<evidence type="ECO:0000256" key="5">
    <source>
        <dbReference type="ARBA" id="ARBA00022737"/>
    </source>
</evidence>
<dbReference type="STRING" id="93759.A0A1R3KK44"/>
<evidence type="ECO:0000256" key="6">
    <source>
        <dbReference type="ARBA" id="ARBA00022771"/>
    </source>
</evidence>
<keyword evidence="3" id="KW-0808">Transferase</keyword>
<reference evidence="13" key="1">
    <citation type="submission" date="2013-09" db="EMBL/GenBank/DDBJ databases">
        <title>Corchorus olitorius genome sequencing.</title>
        <authorList>
            <person name="Alam M."/>
            <person name="Haque M.S."/>
            <person name="Islam M.S."/>
            <person name="Emdad E.M."/>
            <person name="Islam M.M."/>
            <person name="Ahmed B."/>
            <person name="Halim A."/>
            <person name="Hossen Q.M.M."/>
            <person name="Hossain M.Z."/>
            <person name="Ahmed R."/>
            <person name="Khan M.M."/>
            <person name="Islam R."/>
            <person name="Rashid M.M."/>
            <person name="Khan S.A."/>
            <person name="Rahman M.S."/>
            <person name="Alam M."/>
            <person name="Yahiya A.S."/>
            <person name="Khan M.S."/>
            <person name="Azam M.S."/>
            <person name="Haque T."/>
            <person name="Lashkar M.Z.H."/>
            <person name="Akhand A.I."/>
            <person name="Morshed G."/>
            <person name="Roy S."/>
            <person name="Uddin K.S."/>
            <person name="Rabeya T."/>
            <person name="Hossain A.S."/>
            <person name="Chowdhury A."/>
            <person name="Snigdha A.R."/>
            <person name="Mortoza M.S."/>
            <person name="Matin S.A."/>
            <person name="Hoque S.M.E."/>
            <person name="Islam M.K."/>
            <person name="Roy D.K."/>
            <person name="Haider R."/>
            <person name="Moosa M.M."/>
            <person name="Elias S.M."/>
            <person name="Hasan A.M."/>
            <person name="Jahan S."/>
            <person name="Shafiuddin M."/>
            <person name="Mahmood N."/>
            <person name="Shommy N.S."/>
        </authorList>
    </citation>
    <scope>NUCLEOTIDE SEQUENCE [LARGE SCALE GENOMIC DNA]</scope>
    <source>
        <strain evidence="13">cv. O-4</strain>
    </source>
</reference>
<dbReference type="SUPFAM" id="SSF57850">
    <property type="entry name" value="RING/U-box"/>
    <property type="match status" value="2"/>
</dbReference>